<dbReference type="GeneID" id="93662373"/>
<comment type="pathway">
    <text evidence="1">Bacterial outer membrane biogenesis; LPS O-antigen biosynthesis.</text>
</comment>
<dbReference type="Pfam" id="PF01370">
    <property type="entry name" value="Epimerase"/>
    <property type="match status" value="1"/>
</dbReference>
<dbReference type="Proteomes" id="UP000615003">
    <property type="component" value="Unassembled WGS sequence"/>
</dbReference>
<dbReference type="RefSeq" id="WP_104641909.1">
    <property type="nucleotide sequence ID" value="NZ_AQGW01000018.1"/>
</dbReference>
<organism evidence="5 6">
    <name type="scientific">Pseudoalteromonas carrageenovora IAM 12662</name>
    <dbReference type="NCBI Taxonomy" id="1314868"/>
    <lineage>
        <taxon>Bacteria</taxon>
        <taxon>Pseudomonadati</taxon>
        <taxon>Pseudomonadota</taxon>
        <taxon>Gammaproteobacteria</taxon>
        <taxon>Alteromonadales</taxon>
        <taxon>Pseudoalteromonadaceae</taxon>
        <taxon>Pseudoalteromonas</taxon>
    </lineage>
</organism>
<name>A0A2K4X5Y1_PSEVC</name>
<dbReference type="Gene3D" id="3.40.50.720">
    <property type="entry name" value="NAD(P)-binding Rossmann-like Domain"/>
    <property type="match status" value="1"/>
</dbReference>
<dbReference type="OrthoDB" id="9803892at2"/>
<evidence type="ECO:0000313" key="4">
    <source>
        <dbReference type="EMBL" id="MBE0381920.1"/>
    </source>
</evidence>
<evidence type="ECO:0000256" key="1">
    <source>
        <dbReference type="ARBA" id="ARBA00005125"/>
    </source>
</evidence>
<sequence length="283" mass="31405">MRIAITGATGLIGKAFIEKYSNNFELVAISRKPEQENCIYSDFSFNSLCHIFENVDALIHLAGERLHKLESLETTSDLDEIVLLAAKNAGLQNIVLASSRGVYGKNKSPWHESTNVSPTNFYSLKKAQTELLCNYLNNSHGLKIKCLRIAQVLSENEYEGSMIRVFLDSAVKAENLHVTVSGITREYIYILDLVDAIYTAVKHDSEYGIYNVGTGVGVNIEEIATIISKTFDNGCKVIVNDNLTEVSENSVMAVNLFRQTFDWSPAFTFETAIKDIEGKISGV</sequence>
<comment type="similarity">
    <text evidence="2">Belongs to the NAD(P)-dependent epimerase/dehydratase family.</text>
</comment>
<dbReference type="EMBL" id="LT965928">
    <property type="protein sequence ID" value="SOU39727.1"/>
    <property type="molecule type" value="Genomic_DNA"/>
</dbReference>
<gene>
    <name evidence="5" type="ORF">PCAR9_A20147</name>
    <name evidence="4" type="ORF">PCARR_a0162</name>
</gene>
<dbReference type="SUPFAM" id="SSF51735">
    <property type="entry name" value="NAD(P)-binding Rossmann-fold domains"/>
    <property type="match status" value="1"/>
</dbReference>
<keyword evidence="7" id="KW-1185">Reference proteome</keyword>
<dbReference type="InterPro" id="IPR001509">
    <property type="entry name" value="Epimerase_deHydtase"/>
</dbReference>
<dbReference type="Proteomes" id="UP000238288">
    <property type="component" value="Chromosome PCAR9a"/>
</dbReference>
<dbReference type="PANTHER" id="PTHR43000">
    <property type="entry name" value="DTDP-D-GLUCOSE 4,6-DEHYDRATASE-RELATED"/>
    <property type="match status" value="1"/>
</dbReference>
<reference evidence="4 7" key="1">
    <citation type="submission" date="2015-06" db="EMBL/GenBank/DDBJ databases">
        <title>Genome sequence of Pseudoalteromonas carrageenovora.</title>
        <authorList>
            <person name="Xie B.-B."/>
            <person name="Rong J.-C."/>
            <person name="Qin Q.-L."/>
            <person name="Zhang Y.-Z."/>
        </authorList>
    </citation>
    <scope>NUCLEOTIDE SEQUENCE [LARGE SCALE GENOMIC DNA]</scope>
    <source>
        <strain evidence="4 7">IAM 12662</strain>
    </source>
</reference>
<dbReference type="InterPro" id="IPR036291">
    <property type="entry name" value="NAD(P)-bd_dom_sf"/>
</dbReference>
<dbReference type="EMBL" id="AQGW01000018">
    <property type="protein sequence ID" value="MBE0381920.1"/>
    <property type="molecule type" value="Genomic_DNA"/>
</dbReference>
<protein>
    <submittedName>
        <fullName evidence="5">Putative UDP-glucose 4-epimerase/dTDP-6-deoxy-L-talose 4-dehydrogenase (NAD+)</fullName>
    </submittedName>
</protein>
<proteinExistence type="inferred from homology"/>
<evidence type="ECO:0000259" key="3">
    <source>
        <dbReference type="Pfam" id="PF01370"/>
    </source>
</evidence>
<feature type="domain" description="NAD-dependent epimerase/dehydratase" evidence="3">
    <location>
        <begin position="3"/>
        <end position="213"/>
    </location>
</feature>
<evidence type="ECO:0000313" key="7">
    <source>
        <dbReference type="Proteomes" id="UP000615003"/>
    </source>
</evidence>
<accession>A0A2K4X5Y1</accession>
<evidence type="ECO:0000313" key="6">
    <source>
        <dbReference type="Proteomes" id="UP000238288"/>
    </source>
</evidence>
<dbReference type="AlphaFoldDB" id="A0A2K4X5Y1"/>
<reference evidence="5 6" key="2">
    <citation type="submission" date="2017-11" db="EMBL/GenBank/DDBJ databases">
        <authorList>
            <person name="Han C.G."/>
        </authorList>
    </citation>
    <scope>NUCLEOTIDE SEQUENCE [LARGE SCALE GENOMIC DNA]</scope>
    <source>
        <strain evidence="6">ATCC 43555</strain>
        <strain evidence="5">ATCC43555</strain>
    </source>
</reference>
<evidence type="ECO:0000313" key="5">
    <source>
        <dbReference type="EMBL" id="SOU39727.1"/>
    </source>
</evidence>
<evidence type="ECO:0000256" key="2">
    <source>
        <dbReference type="ARBA" id="ARBA00007637"/>
    </source>
</evidence>